<protein>
    <submittedName>
        <fullName evidence="2">Retrovirus-related Pol polyprotein from transposon TNT 1-94</fullName>
    </submittedName>
</protein>
<sequence length="167" mass="19335">MKFRKQKRITQRMRKRLRHSLESSTTLSSTSDSGHEGDQEEVEEFGRGGRKGRVPQCLQNNYALLIYTGAVTGPDKDEWVEAINDERESLERDQTWKLESVSNGGILANGWVFEQREDGRYRARLVVRGCQQKYVLNYDGWFGPVIDMQRTQVKSSSTLSRNAFWPE</sequence>
<reference evidence="2" key="1">
    <citation type="journal article" date="2016" name="Gigascience">
        <title>De novo construction of an expanded transcriptome assembly for the western tarnished plant bug, Lygus hesperus.</title>
        <authorList>
            <person name="Tassone E.E."/>
            <person name="Geib S.M."/>
            <person name="Hall B."/>
            <person name="Fabrick J.A."/>
            <person name="Brent C.S."/>
            <person name="Hull J.J."/>
        </authorList>
    </citation>
    <scope>NUCLEOTIDE SEQUENCE</scope>
</reference>
<feature type="region of interest" description="Disordered" evidence="1">
    <location>
        <begin position="1"/>
        <end position="50"/>
    </location>
</feature>
<organism evidence="2">
    <name type="scientific">Lygus hesperus</name>
    <name type="common">Western plant bug</name>
    <dbReference type="NCBI Taxonomy" id="30085"/>
    <lineage>
        <taxon>Eukaryota</taxon>
        <taxon>Metazoa</taxon>
        <taxon>Ecdysozoa</taxon>
        <taxon>Arthropoda</taxon>
        <taxon>Hexapoda</taxon>
        <taxon>Insecta</taxon>
        <taxon>Pterygota</taxon>
        <taxon>Neoptera</taxon>
        <taxon>Paraneoptera</taxon>
        <taxon>Hemiptera</taxon>
        <taxon>Heteroptera</taxon>
        <taxon>Panheteroptera</taxon>
        <taxon>Cimicomorpha</taxon>
        <taxon>Miridae</taxon>
        <taxon>Mirini</taxon>
        <taxon>Lygus</taxon>
    </lineage>
</organism>
<evidence type="ECO:0000256" key="1">
    <source>
        <dbReference type="SAM" id="MobiDB-lite"/>
    </source>
</evidence>
<name>A0A146L0E5_LYGHE</name>
<feature type="compositionally biased region" description="Basic residues" evidence="1">
    <location>
        <begin position="1"/>
        <end position="18"/>
    </location>
</feature>
<feature type="compositionally biased region" description="Low complexity" evidence="1">
    <location>
        <begin position="22"/>
        <end position="32"/>
    </location>
</feature>
<gene>
    <name evidence="2" type="primary">POLX_64</name>
    <name evidence="2" type="ORF">g.73421</name>
</gene>
<dbReference type="AlphaFoldDB" id="A0A146L0E5"/>
<feature type="non-terminal residue" evidence="2">
    <location>
        <position position="167"/>
    </location>
</feature>
<evidence type="ECO:0000313" key="2">
    <source>
        <dbReference type="EMBL" id="JAQ02061.1"/>
    </source>
</evidence>
<proteinExistence type="predicted"/>
<accession>A0A146L0E5</accession>
<dbReference type="EMBL" id="GDHC01016568">
    <property type="protein sequence ID" value="JAQ02061.1"/>
    <property type="molecule type" value="Transcribed_RNA"/>
</dbReference>